<dbReference type="Pfam" id="PF00141">
    <property type="entry name" value="peroxidase"/>
    <property type="match status" value="1"/>
</dbReference>
<dbReference type="Gene3D" id="1.10.520.10">
    <property type="match status" value="1"/>
</dbReference>
<dbReference type="GO" id="GO:0005576">
    <property type="term" value="C:extracellular region"/>
    <property type="evidence" value="ECO:0007669"/>
    <property type="project" value="UniProtKB-SubCell"/>
</dbReference>
<dbReference type="AlphaFoldDB" id="A0AAQ3QEM8"/>
<evidence type="ECO:0000256" key="9">
    <source>
        <dbReference type="ARBA" id="ARBA00023002"/>
    </source>
</evidence>
<keyword evidence="13 19" id="KW-0376">Hydrogen peroxide</keyword>
<dbReference type="PRINTS" id="PR00458">
    <property type="entry name" value="PEROXIDASE"/>
</dbReference>
<dbReference type="GO" id="GO:0006979">
    <property type="term" value="P:response to oxidative stress"/>
    <property type="evidence" value="ECO:0007669"/>
    <property type="project" value="UniProtKB-UniRule"/>
</dbReference>
<dbReference type="InterPro" id="IPR033905">
    <property type="entry name" value="Secretory_peroxidase"/>
</dbReference>
<evidence type="ECO:0000313" key="21">
    <source>
        <dbReference type="EMBL" id="WOL09966.1"/>
    </source>
</evidence>
<keyword evidence="11 18" id="KW-1015">Disulfide bond</keyword>
<comment type="similarity">
    <text evidence="3">Belongs to the peroxidase family. Ascorbate peroxidase subfamily.</text>
</comment>
<feature type="signal peptide" evidence="19">
    <location>
        <begin position="1"/>
        <end position="24"/>
    </location>
</feature>
<organism evidence="21 22">
    <name type="scientific">Canna indica</name>
    <name type="common">Indian-shot</name>
    <dbReference type="NCBI Taxonomy" id="4628"/>
    <lineage>
        <taxon>Eukaryota</taxon>
        <taxon>Viridiplantae</taxon>
        <taxon>Streptophyta</taxon>
        <taxon>Embryophyta</taxon>
        <taxon>Tracheophyta</taxon>
        <taxon>Spermatophyta</taxon>
        <taxon>Magnoliopsida</taxon>
        <taxon>Liliopsida</taxon>
        <taxon>Zingiberales</taxon>
        <taxon>Cannaceae</taxon>
        <taxon>Canna</taxon>
    </lineage>
</organism>
<feature type="disulfide bond" evidence="18">
    <location>
        <begin position="201"/>
        <end position="234"/>
    </location>
</feature>
<feature type="disulfide bond" evidence="18">
    <location>
        <begin position="69"/>
        <end position="74"/>
    </location>
</feature>
<keyword evidence="12" id="KW-0325">Glycoprotein</keyword>
<evidence type="ECO:0000256" key="14">
    <source>
        <dbReference type="PIRSR" id="PIRSR600823-1"/>
    </source>
</evidence>
<comment type="function">
    <text evidence="2">Removal of H(2)O(2), oxidation of toxic reductants, biosynthesis and degradation of lignin, suberization, auxin catabolism, response to environmental stresses such as wounding, pathogen attack and oxidative stress. These functions might be dependent on each isozyme/isoform in each plant tissue.</text>
</comment>
<dbReference type="SUPFAM" id="SSF48113">
    <property type="entry name" value="Heme-dependent peroxidases"/>
    <property type="match status" value="1"/>
</dbReference>
<dbReference type="PANTHER" id="PTHR31235">
    <property type="entry name" value="PEROXIDASE 25-RELATED"/>
    <property type="match status" value="1"/>
</dbReference>
<keyword evidence="9 19" id="KW-0560">Oxidoreductase</keyword>
<evidence type="ECO:0000256" key="16">
    <source>
        <dbReference type="PIRSR" id="PIRSR600823-3"/>
    </source>
</evidence>
<comment type="catalytic activity">
    <reaction evidence="1 19">
        <text>2 a phenolic donor + H2O2 = 2 a phenolic radical donor + 2 H2O</text>
        <dbReference type="Rhea" id="RHEA:56136"/>
        <dbReference type="ChEBI" id="CHEBI:15377"/>
        <dbReference type="ChEBI" id="CHEBI:16240"/>
        <dbReference type="ChEBI" id="CHEBI:139520"/>
        <dbReference type="ChEBI" id="CHEBI:139521"/>
        <dbReference type="EC" id="1.11.1.7"/>
    </reaction>
</comment>
<dbReference type="PROSITE" id="PS50873">
    <property type="entry name" value="PEROXIDASE_4"/>
    <property type="match status" value="1"/>
</dbReference>
<dbReference type="Gene3D" id="1.10.420.10">
    <property type="entry name" value="Peroxidase, domain 2"/>
    <property type="match status" value="1"/>
</dbReference>
<evidence type="ECO:0000256" key="5">
    <source>
        <dbReference type="ARBA" id="ARBA00022559"/>
    </source>
</evidence>
<dbReference type="EMBL" id="CP136895">
    <property type="protein sequence ID" value="WOL09966.1"/>
    <property type="molecule type" value="Genomic_DNA"/>
</dbReference>
<evidence type="ECO:0000256" key="10">
    <source>
        <dbReference type="ARBA" id="ARBA00023004"/>
    </source>
</evidence>
<proteinExistence type="inferred from homology"/>
<evidence type="ECO:0000256" key="17">
    <source>
        <dbReference type="PIRSR" id="PIRSR600823-4"/>
    </source>
</evidence>
<dbReference type="GO" id="GO:0046872">
    <property type="term" value="F:metal ion binding"/>
    <property type="evidence" value="ECO:0007669"/>
    <property type="project" value="UniProtKB-UniRule"/>
</dbReference>
<evidence type="ECO:0000256" key="7">
    <source>
        <dbReference type="ARBA" id="ARBA00022723"/>
    </source>
</evidence>
<feature type="disulfide bond" evidence="18">
    <location>
        <begin position="36"/>
        <end position="117"/>
    </location>
</feature>
<evidence type="ECO:0000256" key="15">
    <source>
        <dbReference type="PIRSR" id="PIRSR600823-2"/>
    </source>
</evidence>
<dbReference type="GO" id="GO:0042744">
    <property type="term" value="P:hydrogen peroxide catabolic process"/>
    <property type="evidence" value="ECO:0007669"/>
    <property type="project" value="UniProtKB-KW"/>
</dbReference>
<dbReference type="Proteomes" id="UP001327560">
    <property type="component" value="Chromosome 6"/>
</dbReference>
<keyword evidence="8 16" id="KW-0106">Calcium</keyword>
<feature type="binding site" evidence="16">
    <location>
        <position position="73"/>
    </location>
    <ligand>
        <name>Ca(2+)</name>
        <dbReference type="ChEBI" id="CHEBI:29108"/>
        <label>1</label>
    </ligand>
</feature>
<dbReference type="PRINTS" id="PR00461">
    <property type="entry name" value="PLPEROXIDASE"/>
</dbReference>
<evidence type="ECO:0000313" key="22">
    <source>
        <dbReference type="Proteomes" id="UP001327560"/>
    </source>
</evidence>
<dbReference type="InterPro" id="IPR010255">
    <property type="entry name" value="Haem_peroxidase_sf"/>
</dbReference>
<dbReference type="PROSITE" id="PS00435">
    <property type="entry name" value="PEROXIDASE_1"/>
    <property type="match status" value="1"/>
</dbReference>
<keyword evidence="5 19" id="KW-0575">Peroxidase</keyword>
<dbReference type="InterPro" id="IPR000823">
    <property type="entry name" value="Peroxidase_pln"/>
</dbReference>
<feature type="chain" id="PRO_5042662666" description="Peroxidase" evidence="19">
    <location>
        <begin position="25"/>
        <end position="325"/>
    </location>
</feature>
<dbReference type="PROSITE" id="PS00436">
    <property type="entry name" value="PEROXIDASE_2"/>
    <property type="match status" value="1"/>
</dbReference>
<protein>
    <recommendedName>
        <fullName evidence="19">Peroxidase</fullName>
        <ecNumber evidence="19">1.11.1.7</ecNumber>
    </recommendedName>
</protein>
<keyword evidence="22" id="KW-1185">Reference proteome</keyword>
<evidence type="ECO:0000256" key="13">
    <source>
        <dbReference type="ARBA" id="ARBA00023324"/>
    </source>
</evidence>
<sequence>MALGRGATMVAALAVALMCSAVAASELKVGYYAHSCPRAEEIIQEGFQKALKDDDGIGADLLRMHFHDCFVRGCEGSLLVDSTPNNKAEKDGEPNSTIEDEAFEVIDDVKESLEAACKQTVSCADILAFLARDSVHHYGGAYYEVPAGRKDGVISKAEDTKELPPPSFNLNQLTDLFVHKGLSRDDLVALSGAHTIGVAHCTAFSDRLYNFTGKLGVQDPTLDGAYAAELKGECPIGNKTNQVNMDPRSPLSFDTSYYQSLLANRGLFSSDQTLLTTSATKYLVAKFAGKPKFFKKKFAHSMLKMGKIGVITEGTVRTNCRVINY</sequence>
<dbReference type="FunFam" id="1.10.420.10:FF:000008">
    <property type="entry name" value="Peroxidase"/>
    <property type="match status" value="1"/>
</dbReference>
<evidence type="ECO:0000256" key="8">
    <source>
        <dbReference type="ARBA" id="ARBA00022837"/>
    </source>
</evidence>
<feature type="site" description="Transition state stabilizer" evidence="17">
    <location>
        <position position="63"/>
    </location>
</feature>
<feature type="active site" description="Proton acceptor" evidence="14">
    <location>
        <position position="67"/>
    </location>
</feature>
<gene>
    <name evidence="21" type="ORF">Cni_G18720</name>
</gene>
<dbReference type="CDD" id="cd00693">
    <property type="entry name" value="secretory_peroxidase"/>
    <property type="match status" value="1"/>
</dbReference>
<comment type="cofactor">
    <cofactor evidence="16 19">
        <name>heme b</name>
        <dbReference type="ChEBI" id="CHEBI:60344"/>
    </cofactor>
    <text evidence="16 19">Binds 1 heme b (iron(II)-protoporphyrin IX) group per subunit.</text>
</comment>
<accession>A0AAQ3QEM8</accession>
<dbReference type="InterPro" id="IPR019794">
    <property type="entry name" value="Peroxidases_AS"/>
</dbReference>
<evidence type="ECO:0000259" key="20">
    <source>
        <dbReference type="PROSITE" id="PS50873"/>
    </source>
</evidence>
<keyword evidence="10 16" id="KW-0408">Iron</keyword>
<dbReference type="GO" id="GO:0020037">
    <property type="term" value="F:heme binding"/>
    <property type="evidence" value="ECO:0007669"/>
    <property type="project" value="UniProtKB-UniRule"/>
</dbReference>
<dbReference type="FunFam" id="1.10.520.10:FF:000009">
    <property type="entry name" value="Peroxidase"/>
    <property type="match status" value="1"/>
</dbReference>
<evidence type="ECO:0000256" key="18">
    <source>
        <dbReference type="PIRSR" id="PIRSR600823-5"/>
    </source>
</evidence>
<feature type="binding site" evidence="16">
    <location>
        <position position="71"/>
    </location>
    <ligand>
        <name>Ca(2+)</name>
        <dbReference type="ChEBI" id="CHEBI:29108"/>
        <label>1</label>
    </ligand>
</feature>
<evidence type="ECO:0000256" key="1">
    <source>
        <dbReference type="ARBA" id="ARBA00000189"/>
    </source>
</evidence>
<feature type="binding site" evidence="16">
    <location>
        <position position="195"/>
    </location>
    <ligand>
        <name>Ca(2+)</name>
        <dbReference type="ChEBI" id="CHEBI:29108"/>
        <label>2</label>
    </ligand>
</feature>
<feature type="binding site" evidence="15">
    <location>
        <position position="164"/>
    </location>
    <ligand>
        <name>substrate</name>
    </ligand>
</feature>
<evidence type="ECO:0000256" key="2">
    <source>
        <dbReference type="ARBA" id="ARBA00002322"/>
    </source>
</evidence>
<dbReference type="GO" id="GO:0140825">
    <property type="term" value="F:lactoperoxidase activity"/>
    <property type="evidence" value="ECO:0007669"/>
    <property type="project" value="UniProtKB-EC"/>
</dbReference>
<evidence type="ECO:0000256" key="6">
    <source>
        <dbReference type="ARBA" id="ARBA00022617"/>
    </source>
</evidence>
<comment type="similarity">
    <text evidence="19">Belongs to the peroxidase family. Classical plant (class III) peroxidase subfamily.</text>
</comment>
<evidence type="ECO:0000256" key="12">
    <source>
        <dbReference type="ARBA" id="ARBA00023180"/>
    </source>
</evidence>
<feature type="domain" description="Plant heme peroxidase family profile" evidence="20">
    <location>
        <begin position="26"/>
        <end position="324"/>
    </location>
</feature>
<name>A0AAQ3QEM8_9LILI</name>
<feature type="binding site" evidence="16">
    <location>
        <position position="77"/>
    </location>
    <ligand>
        <name>Ca(2+)</name>
        <dbReference type="ChEBI" id="CHEBI:29108"/>
        <label>1</label>
    </ligand>
</feature>
<comment type="subcellular location">
    <subcellularLocation>
        <location evidence="19">Secreted</location>
    </subcellularLocation>
</comment>
<keyword evidence="7 16" id="KW-0479">Metal-binding</keyword>
<dbReference type="InterPro" id="IPR019793">
    <property type="entry name" value="Peroxidases_heam-ligand_BS"/>
</dbReference>
<feature type="binding site" evidence="16">
    <location>
        <position position="254"/>
    </location>
    <ligand>
        <name>Ca(2+)</name>
        <dbReference type="ChEBI" id="CHEBI:29108"/>
        <label>2</label>
    </ligand>
</feature>
<feature type="binding site" evidence="16">
    <location>
        <position position="246"/>
    </location>
    <ligand>
        <name>Ca(2+)</name>
        <dbReference type="ChEBI" id="CHEBI:29108"/>
        <label>2</label>
    </ligand>
</feature>
<evidence type="ECO:0000256" key="3">
    <source>
        <dbReference type="ARBA" id="ARBA00006873"/>
    </source>
</evidence>
<feature type="binding site" evidence="16">
    <location>
        <position position="68"/>
    </location>
    <ligand>
        <name>Ca(2+)</name>
        <dbReference type="ChEBI" id="CHEBI:29108"/>
        <label>1</label>
    </ligand>
</feature>
<reference evidence="21 22" key="1">
    <citation type="submission" date="2023-10" db="EMBL/GenBank/DDBJ databases">
        <title>Chromosome-scale genome assembly provides insights into flower coloration mechanisms of Canna indica.</title>
        <authorList>
            <person name="Li C."/>
        </authorList>
    </citation>
    <scope>NUCLEOTIDE SEQUENCE [LARGE SCALE GENOMIC DNA]</scope>
    <source>
        <tissue evidence="21">Flower</tissue>
    </source>
</reference>
<comment type="cofactor">
    <cofactor evidence="16 19">
        <name>Ca(2+)</name>
        <dbReference type="ChEBI" id="CHEBI:29108"/>
    </cofactor>
    <text evidence="16 19">Binds 2 calcium ions per subunit.</text>
</comment>
<feature type="binding site" evidence="16">
    <location>
        <position position="89"/>
    </location>
    <ligand>
        <name>Ca(2+)</name>
        <dbReference type="ChEBI" id="CHEBI:29108"/>
        <label>1</label>
    </ligand>
</feature>
<evidence type="ECO:0000256" key="19">
    <source>
        <dbReference type="RuleBase" id="RU362060"/>
    </source>
</evidence>
<keyword evidence="4 19" id="KW-0964">Secreted</keyword>
<keyword evidence="19" id="KW-0732">Signal</keyword>
<feature type="disulfide bond" evidence="18">
    <location>
        <begin position="123"/>
        <end position="320"/>
    </location>
</feature>
<dbReference type="InterPro" id="IPR002016">
    <property type="entry name" value="Haem_peroxidase"/>
</dbReference>
<evidence type="ECO:0000256" key="11">
    <source>
        <dbReference type="ARBA" id="ARBA00023157"/>
    </source>
</evidence>
<feature type="binding site" description="axial binding residue" evidence="16">
    <location>
        <position position="194"/>
    </location>
    <ligand>
        <name>heme b</name>
        <dbReference type="ChEBI" id="CHEBI:60344"/>
    </ligand>
    <ligandPart>
        <name>Fe</name>
        <dbReference type="ChEBI" id="CHEBI:18248"/>
    </ligandPart>
</feature>
<dbReference type="EC" id="1.11.1.7" evidence="19"/>
<keyword evidence="6 19" id="KW-0349">Heme</keyword>
<evidence type="ECO:0000256" key="4">
    <source>
        <dbReference type="ARBA" id="ARBA00022525"/>
    </source>
</evidence>